<evidence type="ECO:0000256" key="3">
    <source>
        <dbReference type="ARBA" id="ARBA00022833"/>
    </source>
</evidence>
<evidence type="ECO:0000313" key="8">
    <source>
        <dbReference type="Proteomes" id="UP000189818"/>
    </source>
</evidence>
<dbReference type="RefSeq" id="WP_079651034.1">
    <property type="nucleotide sequence ID" value="NZ_FUYM01000022.1"/>
</dbReference>
<dbReference type="GO" id="GO:0046872">
    <property type="term" value="F:metal ion binding"/>
    <property type="evidence" value="ECO:0007669"/>
    <property type="project" value="UniProtKB-KW"/>
</dbReference>
<dbReference type="OrthoDB" id="9811399at2"/>
<feature type="domain" description="Aminodeoxyfutalosine deaminase/Imidazolonepropionase-like composite" evidence="6">
    <location>
        <begin position="53"/>
        <end position="76"/>
    </location>
</feature>
<keyword evidence="4" id="KW-0732">Signal</keyword>
<evidence type="ECO:0000256" key="1">
    <source>
        <dbReference type="ARBA" id="ARBA00022723"/>
    </source>
</evidence>
<reference evidence="8" key="1">
    <citation type="submission" date="2017-02" db="EMBL/GenBank/DDBJ databases">
        <authorList>
            <person name="Varghese N."/>
            <person name="Submissions S."/>
        </authorList>
    </citation>
    <scope>NUCLEOTIDE SEQUENCE [LARGE SCALE GENOMIC DNA]</scope>
    <source>
        <strain evidence="8">UM2</strain>
    </source>
</reference>
<dbReference type="Gene3D" id="3.10.310.70">
    <property type="match status" value="1"/>
</dbReference>
<dbReference type="Pfam" id="PF22039">
    <property type="entry name" value="HUTI_composite_bact"/>
    <property type="match status" value="1"/>
</dbReference>
<dbReference type="STRING" id="439228.SAMN06295920_1222"/>
<name>A0A1T5GWF6_9SPHN</name>
<feature type="signal peptide" evidence="4">
    <location>
        <begin position="1"/>
        <end position="34"/>
    </location>
</feature>
<gene>
    <name evidence="7" type="ORF">SAMN06295920_1222</name>
</gene>
<dbReference type="InterPro" id="IPR013108">
    <property type="entry name" value="Amidohydro_3"/>
</dbReference>
<dbReference type="PANTHER" id="PTHR22642:SF2">
    <property type="entry name" value="PROTEIN LONG AFTER FAR-RED 3"/>
    <property type="match status" value="1"/>
</dbReference>
<dbReference type="Gene3D" id="2.30.40.10">
    <property type="entry name" value="Urease, subunit C, domain 1"/>
    <property type="match status" value="1"/>
</dbReference>
<proteinExistence type="predicted"/>
<dbReference type="InterPro" id="IPR054418">
    <property type="entry name" value="MQNX/HUTI_composite_N"/>
</dbReference>
<dbReference type="EMBL" id="FUYM01000022">
    <property type="protein sequence ID" value="SKC12698.1"/>
    <property type="molecule type" value="Genomic_DNA"/>
</dbReference>
<dbReference type="AlphaFoldDB" id="A0A1T5GWF6"/>
<dbReference type="GO" id="GO:0016810">
    <property type="term" value="F:hydrolase activity, acting on carbon-nitrogen (but not peptide) bonds"/>
    <property type="evidence" value="ECO:0007669"/>
    <property type="project" value="InterPro"/>
</dbReference>
<accession>A0A1T5GWF6</accession>
<evidence type="ECO:0000259" key="6">
    <source>
        <dbReference type="Pfam" id="PF22039"/>
    </source>
</evidence>
<feature type="domain" description="Amidohydrolase 3" evidence="5">
    <location>
        <begin position="80"/>
        <end position="572"/>
    </location>
</feature>
<dbReference type="CDD" id="cd01300">
    <property type="entry name" value="YtcJ_like"/>
    <property type="match status" value="1"/>
</dbReference>
<dbReference type="SUPFAM" id="SSF51338">
    <property type="entry name" value="Composite domain of metallo-dependent hydrolases"/>
    <property type="match status" value="1"/>
</dbReference>
<evidence type="ECO:0000259" key="5">
    <source>
        <dbReference type="Pfam" id="PF07969"/>
    </source>
</evidence>
<keyword evidence="3" id="KW-0862">Zinc</keyword>
<evidence type="ECO:0000256" key="2">
    <source>
        <dbReference type="ARBA" id="ARBA00022801"/>
    </source>
</evidence>
<keyword evidence="8" id="KW-1185">Reference proteome</keyword>
<dbReference type="InterPro" id="IPR032466">
    <property type="entry name" value="Metal_Hydrolase"/>
</dbReference>
<keyword evidence="2" id="KW-0378">Hydrolase</keyword>
<dbReference type="InterPro" id="IPR011059">
    <property type="entry name" value="Metal-dep_hydrolase_composite"/>
</dbReference>
<evidence type="ECO:0000256" key="4">
    <source>
        <dbReference type="SAM" id="SignalP"/>
    </source>
</evidence>
<dbReference type="SUPFAM" id="SSF51556">
    <property type="entry name" value="Metallo-dependent hydrolases"/>
    <property type="match status" value="1"/>
</dbReference>
<dbReference type="InterPro" id="IPR033932">
    <property type="entry name" value="YtcJ-like"/>
</dbReference>
<evidence type="ECO:0000313" key="7">
    <source>
        <dbReference type="EMBL" id="SKC12698.1"/>
    </source>
</evidence>
<dbReference type="Gene3D" id="3.20.20.140">
    <property type="entry name" value="Metal-dependent hydrolases"/>
    <property type="match status" value="1"/>
</dbReference>
<feature type="chain" id="PRO_5012414116" evidence="4">
    <location>
        <begin position="35"/>
        <end position="574"/>
    </location>
</feature>
<protein>
    <submittedName>
        <fullName evidence="7">Uncharacterized protein</fullName>
    </submittedName>
</protein>
<sequence>MTSGSAGIRNGIRRMMAAAAPILVASIIPSTAQAADFILSGGEIYTPSGWVDAIAVQGDRIAAVGEGAALRKRYPAITTIVDLAGKTVIPGLHDMHVHPLGAGLSLQQCKFEQGSAPQQILDAVTACVKKAKPGAWIVGGQWAASSFGDTPPNRQMLDAIAPNNPVSLTDISGHSTWANSLALKAAGIARGTPDPKGGIIERDASGEPNGLLRESAAHLVRQKIPAPSAEDNVRALKTGIDTLVSYGVTALVDAVVTPEGLSAYQALTARNQLKAHVRGCLVYGRTWGDNSAFDRTIADRERYGSARFKLDCVKVFEDGVPTESHTAALIDPYAPDEHGQVKEPKRGLLLVQPAELDPLVTRLDKMGVTVKFHAAGDQASRTALDAIAAARQANGPDGPTHDVGHLTFIQPEDMKRAKAIRATLEFSPYLWFPSPINDDIIKASGTERIKRVWPVREGLDSGALVVAGSDWSVIPSANPWIGIETLVTRRAPDNQRPGEVYGPDEAITLKEAIDIFTINAARQFGYADSHGTIEAGKVADFIVLDRNPFKIAATDLHNVVVTQSYVGGELIYAK</sequence>
<keyword evidence="1" id="KW-0479">Metal-binding</keyword>
<dbReference type="Proteomes" id="UP000189818">
    <property type="component" value="Unassembled WGS sequence"/>
</dbReference>
<dbReference type="Pfam" id="PF07969">
    <property type="entry name" value="Amidohydro_3"/>
    <property type="match status" value="1"/>
</dbReference>
<dbReference type="PANTHER" id="PTHR22642">
    <property type="entry name" value="IMIDAZOLONEPROPIONASE"/>
    <property type="match status" value="1"/>
</dbReference>
<organism evidence="7 8">
    <name type="scientific">Rhizorhabdus histidinilytica</name>
    <dbReference type="NCBI Taxonomy" id="439228"/>
    <lineage>
        <taxon>Bacteria</taxon>
        <taxon>Pseudomonadati</taxon>
        <taxon>Pseudomonadota</taxon>
        <taxon>Alphaproteobacteria</taxon>
        <taxon>Sphingomonadales</taxon>
        <taxon>Sphingomonadaceae</taxon>
        <taxon>Rhizorhabdus</taxon>
    </lineage>
</organism>